<dbReference type="RefSeq" id="WP_202242824.1">
    <property type="nucleotide sequence ID" value="NZ_JAESIY010000002.1"/>
</dbReference>
<accession>A0A937JY34</accession>
<dbReference type="AlphaFoldDB" id="A0A937JY34"/>
<name>A0A937JY34_9BACT</name>
<evidence type="ECO:0000313" key="1">
    <source>
        <dbReference type="EMBL" id="MBL3655269.1"/>
    </source>
</evidence>
<proteinExistence type="predicted"/>
<keyword evidence="2" id="KW-1185">Reference proteome</keyword>
<dbReference type="EMBL" id="JAESIY010000002">
    <property type="protein sequence ID" value="MBL3655269.1"/>
    <property type="molecule type" value="Genomic_DNA"/>
</dbReference>
<sequence>MFTEREFTYLSDQDFLLTKREIIDKITQYLSNLESEIKQEIHSSDFEFPDNTFLKSGKISKGENFRGLPYLILDYPRLFSSESIFAYRTMMWWGNFFCNTLHVTGSALTRLPHTIIQSSYPLYIQTHGDQWDHSLESAQPVERINLQPALSSKIDFLKISQKIPLSEYQNLPMATIHFIRQILN</sequence>
<organism evidence="1 2">
    <name type="scientific">Fulvivirga sediminis</name>
    <dbReference type="NCBI Taxonomy" id="2803949"/>
    <lineage>
        <taxon>Bacteria</taxon>
        <taxon>Pseudomonadati</taxon>
        <taxon>Bacteroidota</taxon>
        <taxon>Cytophagia</taxon>
        <taxon>Cytophagales</taxon>
        <taxon>Fulvivirgaceae</taxon>
        <taxon>Fulvivirga</taxon>
    </lineage>
</organism>
<gene>
    <name evidence="1" type="ORF">JL102_03950</name>
</gene>
<evidence type="ECO:0000313" key="2">
    <source>
        <dbReference type="Proteomes" id="UP000659388"/>
    </source>
</evidence>
<dbReference type="Proteomes" id="UP000659388">
    <property type="component" value="Unassembled WGS sequence"/>
</dbReference>
<protein>
    <submittedName>
        <fullName evidence="1">Uncharacterized protein</fullName>
    </submittedName>
</protein>
<comment type="caution">
    <text evidence="1">The sequence shown here is derived from an EMBL/GenBank/DDBJ whole genome shotgun (WGS) entry which is preliminary data.</text>
</comment>
<reference evidence="1" key="1">
    <citation type="submission" date="2021-01" db="EMBL/GenBank/DDBJ databases">
        <title>Fulvivirga kasyanovii gen. nov., sp nov., a novel member of the phylum Bacteroidetes isolated from seawater in a mussel farm.</title>
        <authorList>
            <person name="Zhao L.-H."/>
            <person name="Wang Z.-J."/>
        </authorList>
    </citation>
    <scope>NUCLEOTIDE SEQUENCE</scope>
    <source>
        <strain evidence="1">2943</strain>
    </source>
</reference>